<dbReference type="Proteomes" id="UP000617340">
    <property type="component" value="Unassembled WGS sequence"/>
</dbReference>
<organism evidence="1 2">
    <name type="scientific">Vespula germanica</name>
    <name type="common">German yellow jacket</name>
    <name type="synonym">Paravespula germanica</name>
    <dbReference type="NCBI Taxonomy" id="30212"/>
    <lineage>
        <taxon>Eukaryota</taxon>
        <taxon>Metazoa</taxon>
        <taxon>Ecdysozoa</taxon>
        <taxon>Arthropoda</taxon>
        <taxon>Hexapoda</taxon>
        <taxon>Insecta</taxon>
        <taxon>Pterygota</taxon>
        <taxon>Neoptera</taxon>
        <taxon>Endopterygota</taxon>
        <taxon>Hymenoptera</taxon>
        <taxon>Apocrita</taxon>
        <taxon>Aculeata</taxon>
        <taxon>Vespoidea</taxon>
        <taxon>Vespidae</taxon>
        <taxon>Vespinae</taxon>
        <taxon>Vespula</taxon>
    </lineage>
</organism>
<reference evidence="1" key="1">
    <citation type="journal article" date="2020" name="G3 (Bethesda)">
        <title>High-Quality Assemblies for Three Invasive Social Wasps from the &lt;i&gt;Vespula&lt;/i&gt; Genus.</title>
        <authorList>
            <person name="Harrop T.W.R."/>
            <person name="Guhlin J."/>
            <person name="McLaughlin G.M."/>
            <person name="Permina E."/>
            <person name="Stockwell P."/>
            <person name="Gilligan J."/>
            <person name="Le Lec M.F."/>
            <person name="Gruber M.A.M."/>
            <person name="Quinn O."/>
            <person name="Lovegrove M."/>
            <person name="Duncan E.J."/>
            <person name="Remnant E.J."/>
            <person name="Van Eeckhoven J."/>
            <person name="Graham B."/>
            <person name="Knapp R.A."/>
            <person name="Langford K.W."/>
            <person name="Kronenberg Z."/>
            <person name="Press M.O."/>
            <person name="Eacker S.M."/>
            <person name="Wilson-Rankin E.E."/>
            <person name="Purcell J."/>
            <person name="Lester P.J."/>
            <person name="Dearden P.K."/>
        </authorList>
    </citation>
    <scope>NUCLEOTIDE SEQUENCE</scope>
    <source>
        <strain evidence="1">Linc-1</strain>
    </source>
</reference>
<proteinExistence type="predicted"/>
<dbReference type="EMBL" id="JACSDZ010000014">
    <property type="protein sequence ID" value="KAF7387193.1"/>
    <property type="molecule type" value="Genomic_DNA"/>
</dbReference>
<accession>A0A834JEL7</accession>
<dbReference type="AlphaFoldDB" id="A0A834JEL7"/>
<protein>
    <submittedName>
        <fullName evidence="1">Uncharacterized protein</fullName>
    </submittedName>
</protein>
<evidence type="ECO:0000313" key="2">
    <source>
        <dbReference type="Proteomes" id="UP000617340"/>
    </source>
</evidence>
<evidence type="ECO:0000313" key="1">
    <source>
        <dbReference type="EMBL" id="KAF7387193.1"/>
    </source>
</evidence>
<keyword evidence="2" id="KW-1185">Reference proteome</keyword>
<sequence>MVKGNLVGSKFYLLIVQVIDTKGLLRANSKSSIPLREACKLSDAECIPRLRAESTAFRALPSVTILSVS</sequence>
<gene>
    <name evidence="1" type="ORF">HZH68_012870</name>
</gene>
<name>A0A834JEL7_VESGE</name>
<comment type="caution">
    <text evidence="1">The sequence shown here is derived from an EMBL/GenBank/DDBJ whole genome shotgun (WGS) entry which is preliminary data.</text>
</comment>